<proteinExistence type="predicted"/>
<evidence type="ECO:0000313" key="1">
    <source>
        <dbReference type="EMBL" id="KLI01390.1"/>
    </source>
</evidence>
<dbReference type="RefSeq" id="WP_010027620.1">
    <property type="nucleotide sequence ID" value="NZ_AFVQ02000211.1"/>
</dbReference>
<gene>
    <name evidence="1" type="ORF">SINU_13690</name>
</gene>
<dbReference type="OrthoDB" id="2988877at2"/>
<comment type="caution">
    <text evidence="1">The sequence shown here is derived from an EMBL/GenBank/DDBJ whole genome shotgun (WGS) entry which is preliminary data.</text>
</comment>
<dbReference type="Proteomes" id="UP000035553">
    <property type="component" value="Unassembled WGS sequence"/>
</dbReference>
<protein>
    <submittedName>
        <fullName evidence="1">Uncharacterized protein</fullName>
    </submittedName>
</protein>
<organism evidence="1 2">
    <name type="scientific">Sporolactobacillus inulinus CASD</name>
    <dbReference type="NCBI Taxonomy" id="1069536"/>
    <lineage>
        <taxon>Bacteria</taxon>
        <taxon>Bacillati</taxon>
        <taxon>Bacillota</taxon>
        <taxon>Bacilli</taxon>
        <taxon>Bacillales</taxon>
        <taxon>Sporolactobacillaceae</taxon>
        <taxon>Sporolactobacillus</taxon>
    </lineage>
</organism>
<sequence>MKKYTGLNKHTRNTLLIAAVLVLAMLSVYSFFIFIQSDQSIEKQQAVASYSFRSNRSVLLHLKNNYAIRVDLTATPLNLKVGTKNTLHRIPGNISRYSSSKGSSGYMLTLTPDAYRTFKEDFVNTYGSISVLQPNKKHHAELVYVSI</sequence>
<dbReference type="EMBL" id="AFVQ02000211">
    <property type="protein sequence ID" value="KLI01390.1"/>
    <property type="molecule type" value="Genomic_DNA"/>
</dbReference>
<accession>A0A0U1QKP2</accession>
<dbReference type="AlphaFoldDB" id="A0A0U1QKP2"/>
<reference evidence="1 2" key="1">
    <citation type="journal article" date="2011" name="J. Bacteriol.">
        <title>Draft genome sequence of Sporolactobacillus inulinus strain CASD, an efficient D-lactic acid-producing bacterium with high-concentration lactate tolerance capability.</title>
        <authorList>
            <person name="Yu B."/>
            <person name="Su F."/>
            <person name="Wang L."/>
            <person name="Xu K."/>
            <person name="Zhao B."/>
            <person name="Xu P."/>
        </authorList>
    </citation>
    <scope>NUCLEOTIDE SEQUENCE [LARGE SCALE GENOMIC DNA]</scope>
    <source>
        <strain evidence="1 2">CASD</strain>
    </source>
</reference>
<evidence type="ECO:0000313" key="2">
    <source>
        <dbReference type="Proteomes" id="UP000035553"/>
    </source>
</evidence>
<keyword evidence="2" id="KW-1185">Reference proteome</keyword>
<name>A0A0U1QKP2_9BACL</name>